<proteinExistence type="inferred from homology"/>
<evidence type="ECO:0000256" key="4">
    <source>
        <dbReference type="ARBA" id="ARBA00022723"/>
    </source>
</evidence>
<dbReference type="PANTHER" id="PTHR42940:SF3">
    <property type="entry name" value="ALCOHOL DEHYDROGENASE 1-RELATED"/>
    <property type="match status" value="1"/>
</dbReference>
<dbReference type="EC" id="1.1.1.1" evidence="3"/>
<dbReference type="InterPro" id="IPR036291">
    <property type="entry name" value="NAD(P)-bd_dom_sf"/>
</dbReference>
<dbReference type="SUPFAM" id="SSF51735">
    <property type="entry name" value="NAD(P)-binding Rossmann-fold domains"/>
    <property type="match status" value="1"/>
</dbReference>
<dbReference type="AlphaFoldDB" id="A0AAD1MUR1"/>
<dbReference type="GO" id="GO:0004022">
    <property type="term" value="F:alcohol dehydrogenase (NAD+) activity"/>
    <property type="evidence" value="ECO:0007669"/>
    <property type="project" value="UniProtKB-EC"/>
</dbReference>
<dbReference type="RefSeq" id="WP_134053811.1">
    <property type="nucleotide sequence ID" value="NZ_AP022586.1"/>
</dbReference>
<keyword evidence="10" id="KW-1185">Reference proteome</keyword>
<name>A0AAD1MUR1_9MYCO</name>
<reference evidence="9 10" key="1">
    <citation type="journal article" date="2019" name="Emerg. Microbes Infect.">
        <title>Comprehensive subspecies identification of 175 nontuberculous mycobacteria species based on 7547 genomic profiles.</title>
        <authorList>
            <person name="Matsumoto Y."/>
            <person name="Kinjo T."/>
            <person name="Motooka D."/>
            <person name="Nabeya D."/>
            <person name="Jung N."/>
            <person name="Uechi K."/>
            <person name="Horii T."/>
            <person name="Iida T."/>
            <person name="Fujita J."/>
            <person name="Nakamura S."/>
        </authorList>
    </citation>
    <scope>NUCLEOTIDE SEQUENCE [LARGE SCALE GENOMIC DNA]</scope>
    <source>
        <strain evidence="9 10">JCM 17423</strain>
    </source>
</reference>
<feature type="domain" description="Alcohol dehydrogenase-like N-terminal" evidence="8">
    <location>
        <begin position="29"/>
        <end position="140"/>
    </location>
</feature>
<accession>A0AAD1MUR1</accession>
<gene>
    <name evidence="9" type="ORF">MLIT_28550</name>
</gene>
<keyword evidence="5" id="KW-0862">Zinc</keyword>
<comment type="similarity">
    <text evidence="2">Belongs to the zinc-containing alcohol dehydrogenase family.</text>
</comment>
<evidence type="ECO:0000259" key="8">
    <source>
        <dbReference type="Pfam" id="PF08240"/>
    </source>
</evidence>
<dbReference type="Gene3D" id="3.90.180.10">
    <property type="entry name" value="Medium-chain alcohol dehydrogenases, catalytic domain"/>
    <property type="match status" value="1"/>
</dbReference>
<dbReference type="GO" id="GO:0046872">
    <property type="term" value="F:metal ion binding"/>
    <property type="evidence" value="ECO:0007669"/>
    <property type="project" value="UniProtKB-KW"/>
</dbReference>
<dbReference type="CDD" id="cd08231">
    <property type="entry name" value="MDR_TM0436_like"/>
    <property type="match status" value="1"/>
</dbReference>
<dbReference type="NCBIfam" id="TIGR03366">
    <property type="entry name" value="HpnZ_proposed"/>
    <property type="match status" value="1"/>
</dbReference>
<evidence type="ECO:0000256" key="5">
    <source>
        <dbReference type="ARBA" id="ARBA00022833"/>
    </source>
</evidence>
<comment type="cofactor">
    <cofactor evidence="1">
        <name>Zn(2+)</name>
        <dbReference type="ChEBI" id="CHEBI:29105"/>
    </cofactor>
</comment>
<dbReference type="Proteomes" id="UP000466607">
    <property type="component" value="Chromosome"/>
</dbReference>
<evidence type="ECO:0000256" key="2">
    <source>
        <dbReference type="ARBA" id="ARBA00008072"/>
    </source>
</evidence>
<evidence type="ECO:0000256" key="3">
    <source>
        <dbReference type="ARBA" id="ARBA00013190"/>
    </source>
</evidence>
<keyword evidence="7" id="KW-0520">NAD</keyword>
<sequence>MDPVAPRVSRAAVWTAHGVEIRDVDVPADDTLIVRVRLATVCGSDLHTVTGRRGGPCPSVLGHEAVGDVVRPDPRRGLAVGERVVWSVTATCGRCPRCRSGRSAKCAVVRKVGHEPFAGDWPLSGAYSQYIALPAGVAVQRVPDGLDDPVAAPAACATATVMATLEAAGPPAGRRVLICGAGMLGVTAAAACAEGGADVRVTDRDAERLRVAGRFGAAVDAGGPVDVLIDFTGATTAIEAALPRLDIGGVLVLAGSVMPGPALALDPESVVRRWWTIRGVHNYEPRHLAAAIAFLERTRDTYPWASVVSAPVGLDDIASVLTATAPGILRAGVAP</sequence>
<dbReference type="EMBL" id="AP022586">
    <property type="protein sequence ID" value="BBY17263.1"/>
    <property type="molecule type" value="Genomic_DNA"/>
</dbReference>
<dbReference type="InterPro" id="IPR011032">
    <property type="entry name" value="GroES-like_sf"/>
</dbReference>
<evidence type="ECO:0000256" key="6">
    <source>
        <dbReference type="ARBA" id="ARBA00023002"/>
    </source>
</evidence>
<protein>
    <recommendedName>
        <fullName evidence="3">alcohol dehydrogenase</fullName>
        <ecNumber evidence="3">1.1.1.1</ecNumber>
    </recommendedName>
</protein>
<dbReference type="InterPro" id="IPR013154">
    <property type="entry name" value="ADH-like_N"/>
</dbReference>
<dbReference type="GO" id="GO:0005737">
    <property type="term" value="C:cytoplasm"/>
    <property type="evidence" value="ECO:0007669"/>
    <property type="project" value="TreeGrafter"/>
</dbReference>
<evidence type="ECO:0000256" key="1">
    <source>
        <dbReference type="ARBA" id="ARBA00001947"/>
    </source>
</evidence>
<keyword evidence="6" id="KW-0560">Oxidoreductase</keyword>
<evidence type="ECO:0000313" key="9">
    <source>
        <dbReference type="EMBL" id="BBY17263.1"/>
    </source>
</evidence>
<evidence type="ECO:0000313" key="10">
    <source>
        <dbReference type="Proteomes" id="UP000466607"/>
    </source>
</evidence>
<dbReference type="SUPFAM" id="SSF50129">
    <property type="entry name" value="GroES-like"/>
    <property type="match status" value="1"/>
</dbReference>
<dbReference type="InterPro" id="IPR017743">
    <property type="entry name" value="ADH_phosphonate_catab-assoc"/>
</dbReference>
<dbReference type="Pfam" id="PF08240">
    <property type="entry name" value="ADH_N"/>
    <property type="match status" value="1"/>
</dbReference>
<keyword evidence="4" id="KW-0479">Metal-binding</keyword>
<evidence type="ECO:0000256" key="7">
    <source>
        <dbReference type="ARBA" id="ARBA00023027"/>
    </source>
</evidence>
<dbReference type="PANTHER" id="PTHR42940">
    <property type="entry name" value="ALCOHOL DEHYDROGENASE 1-RELATED"/>
    <property type="match status" value="1"/>
</dbReference>
<organism evidence="9 10">
    <name type="scientific">Mycolicibacterium litorale</name>
    <dbReference type="NCBI Taxonomy" id="758802"/>
    <lineage>
        <taxon>Bacteria</taxon>
        <taxon>Bacillati</taxon>
        <taxon>Actinomycetota</taxon>
        <taxon>Actinomycetes</taxon>
        <taxon>Mycobacteriales</taxon>
        <taxon>Mycobacteriaceae</taxon>
        <taxon>Mycolicibacterium</taxon>
    </lineage>
</organism>
<dbReference type="Gene3D" id="3.40.50.720">
    <property type="entry name" value="NAD(P)-binding Rossmann-like Domain"/>
    <property type="match status" value="1"/>
</dbReference>